<dbReference type="Proteomes" id="UP000260680">
    <property type="component" value="Unassembled WGS sequence"/>
</dbReference>
<evidence type="ECO:0000313" key="3">
    <source>
        <dbReference type="Proteomes" id="UP000260680"/>
    </source>
</evidence>
<organism evidence="2 3">
    <name type="scientific">Lacrimispora amygdalina</name>
    <dbReference type="NCBI Taxonomy" id="253257"/>
    <lineage>
        <taxon>Bacteria</taxon>
        <taxon>Bacillati</taxon>
        <taxon>Bacillota</taxon>
        <taxon>Clostridia</taxon>
        <taxon>Lachnospirales</taxon>
        <taxon>Lachnospiraceae</taxon>
        <taxon>Lacrimispora</taxon>
    </lineage>
</organism>
<evidence type="ECO:0000313" key="2">
    <source>
        <dbReference type="EMBL" id="RFZ80575.1"/>
    </source>
</evidence>
<proteinExistence type="predicted"/>
<feature type="domain" description="Xylose isomerase-like TIM barrel" evidence="1">
    <location>
        <begin position="19"/>
        <end position="256"/>
    </location>
</feature>
<dbReference type="SUPFAM" id="SSF51658">
    <property type="entry name" value="Xylose isomerase-like"/>
    <property type="match status" value="1"/>
</dbReference>
<name>A0A3E2NHY1_9FIRM</name>
<sequence length="267" mass="30723">MEFGMPTLIELAGLEENARLCNSLGLKFIELNMNLPQYQVVILKNSGMFQDISKEYKVYYTIHLDENLNISDFNNAVTKAYLDTVKQSLLVAKELGIPLLNMHLSRGVYFTLPDQKVFLFDKYRDIYLNNIQYFKDMCKTVIGGEGINISIENTEGFTAFQKEAIDILLDSSIFTLTWDIGHSHSANSVDEKYIIQNESKLKHFHIHDAIGKQNHLTLGEGNINLLEKLNIARRNHCRCVIETKTVSSLQESLNWLVTHWSYCKCKY</sequence>
<accession>A0A3E2NHY1</accession>
<dbReference type="InterPro" id="IPR036237">
    <property type="entry name" value="Xyl_isomerase-like_sf"/>
</dbReference>
<comment type="caution">
    <text evidence="2">The sequence shown here is derived from an EMBL/GenBank/DDBJ whole genome shotgun (WGS) entry which is preliminary data.</text>
</comment>
<dbReference type="AlphaFoldDB" id="A0A3E2NHY1"/>
<dbReference type="PANTHER" id="PTHR12110">
    <property type="entry name" value="HYDROXYPYRUVATE ISOMERASE"/>
    <property type="match status" value="1"/>
</dbReference>
<dbReference type="InterPro" id="IPR013022">
    <property type="entry name" value="Xyl_isomerase-like_TIM-brl"/>
</dbReference>
<gene>
    <name evidence="2" type="ORF">DS742_02435</name>
</gene>
<keyword evidence="2" id="KW-0413">Isomerase</keyword>
<dbReference type="InterPro" id="IPR050312">
    <property type="entry name" value="IolE/XylAMocC-like"/>
</dbReference>
<dbReference type="Pfam" id="PF01261">
    <property type="entry name" value="AP_endonuc_2"/>
    <property type="match status" value="1"/>
</dbReference>
<dbReference type="Gene3D" id="3.20.20.150">
    <property type="entry name" value="Divalent-metal-dependent TIM barrel enzymes"/>
    <property type="match status" value="1"/>
</dbReference>
<protein>
    <submittedName>
        <fullName evidence="2">Sugar phosphate isomerase/epimerase</fullName>
    </submittedName>
</protein>
<evidence type="ECO:0000259" key="1">
    <source>
        <dbReference type="Pfam" id="PF01261"/>
    </source>
</evidence>
<dbReference type="OrthoDB" id="270844at2"/>
<reference evidence="2 3" key="1">
    <citation type="submission" date="2018-07" db="EMBL/GenBank/DDBJ databases">
        <title>New species, Clostridium PI-S10-A1B.</title>
        <authorList>
            <person name="Krishna G."/>
            <person name="Summeta K."/>
            <person name="Shikha S."/>
            <person name="Prabhu P.B."/>
            <person name="Suresh K."/>
        </authorList>
    </citation>
    <scope>NUCLEOTIDE SEQUENCE [LARGE SCALE GENOMIC DNA]</scope>
    <source>
        <strain evidence="2 3">PI-S10-A1B</strain>
    </source>
</reference>
<dbReference type="GO" id="GO:0016853">
    <property type="term" value="F:isomerase activity"/>
    <property type="evidence" value="ECO:0007669"/>
    <property type="project" value="UniProtKB-KW"/>
</dbReference>
<dbReference type="EMBL" id="QOHO01000009">
    <property type="protein sequence ID" value="RFZ80575.1"/>
    <property type="molecule type" value="Genomic_DNA"/>
</dbReference>